<dbReference type="InterPro" id="IPR015793">
    <property type="entry name" value="Pyrv_Knase_brl"/>
</dbReference>
<gene>
    <name evidence="14" type="ORF">SAMN04488103_102586</name>
</gene>
<keyword evidence="11 14" id="KW-0670">Pyruvate</keyword>
<dbReference type="InterPro" id="IPR015813">
    <property type="entry name" value="Pyrv/PenolPyrv_kinase-like_dom"/>
</dbReference>
<keyword evidence="6" id="KW-0547">Nucleotide-binding</keyword>
<dbReference type="Gene3D" id="2.40.33.10">
    <property type="entry name" value="PK beta-barrel domain-like"/>
    <property type="match status" value="1"/>
</dbReference>
<dbReference type="InterPro" id="IPR040442">
    <property type="entry name" value="Pyrv_kinase-like_dom_sf"/>
</dbReference>
<dbReference type="Gene3D" id="3.20.20.60">
    <property type="entry name" value="Phosphoenolpyruvate-binding domains"/>
    <property type="match status" value="1"/>
</dbReference>
<proteinExistence type="inferred from homology"/>
<comment type="catalytic activity">
    <reaction evidence="12">
        <text>pyruvate + ATP = phosphoenolpyruvate + ADP + H(+)</text>
        <dbReference type="Rhea" id="RHEA:18157"/>
        <dbReference type="ChEBI" id="CHEBI:15361"/>
        <dbReference type="ChEBI" id="CHEBI:15378"/>
        <dbReference type="ChEBI" id="CHEBI:30616"/>
        <dbReference type="ChEBI" id="CHEBI:58702"/>
        <dbReference type="ChEBI" id="CHEBI:456216"/>
        <dbReference type="EC" id="2.7.1.40"/>
    </reaction>
</comment>
<keyword evidence="8" id="KW-0067">ATP-binding</keyword>
<dbReference type="Pfam" id="PF00224">
    <property type="entry name" value="PK"/>
    <property type="match status" value="1"/>
</dbReference>
<sequence>MGARAVDQAGESGQAGVGRDIWQPGADVTMAAGQRVAVTALLRDLIALRCDMDLQADRRMAAWAPMLQRAEFGASARNLADWLALRGADLADLQDRLAQLGLSTLGRLDGHVRPSVDAVIAVLAALTGAAPANFPDPATISGGDAVLEARRDALFGGGSTGPGTRIMVTLPGVAADLPDLVLQMAQQGADCFRINCAHDTSEMWAAMIHHIRAAEAVLGRRLPVSMDLGGPKFRIQKLHGDEKERLGEGDTFLILQAGAKAPRGELALRLSHPALAEALVVGSEVSIDDGKLRARVQHVAEGIARLKVTQAPEKGMRLKVEKGVNLPGAHLDVPALTDEDRAALDFVLPHADIVAYSFVQTVADVETLLAEMAVRCDGAPLPALLLKIETPLALRNLPDLIVAAGGRVPVAVMIARGDLAVEIGFDRLSEIQEEILWLCEAAQVPVVWATQVLETLVKEGQATRAEVTDAAMSQRAEAVMLNKGPHAVKAVAFLRGVLGRMERHQHKKRARLGPLGLWRQG</sequence>
<keyword evidence="15" id="KW-1185">Reference proteome</keyword>
<feature type="domain" description="Pyruvate kinase barrel" evidence="13">
    <location>
        <begin position="164"/>
        <end position="482"/>
    </location>
</feature>
<organism evidence="14 15">
    <name type="scientific">Gemmobacter aquatilis</name>
    <dbReference type="NCBI Taxonomy" id="933059"/>
    <lineage>
        <taxon>Bacteria</taxon>
        <taxon>Pseudomonadati</taxon>
        <taxon>Pseudomonadota</taxon>
        <taxon>Alphaproteobacteria</taxon>
        <taxon>Rhodobacterales</taxon>
        <taxon>Paracoccaceae</taxon>
        <taxon>Gemmobacter</taxon>
    </lineage>
</organism>
<evidence type="ECO:0000256" key="7">
    <source>
        <dbReference type="ARBA" id="ARBA00022777"/>
    </source>
</evidence>
<dbReference type="GO" id="GO:0005524">
    <property type="term" value="F:ATP binding"/>
    <property type="evidence" value="ECO:0007669"/>
    <property type="project" value="UniProtKB-KW"/>
</dbReference>
<reference evidence="14 15" key="1">
    <citation type="submission" date="2016-10" db="EMBL/GenBank/DDBJ databases">
        <authorList>
            <person name="de Groot N.N."/>
        </authorList>
    </citation>
    <scope>NUCLEOTIDE SEQUENCE [LARGE SCALE GENOMIC DNA]</scope>
    <source>
        <strain evidence="14 15">DSM 3857</strain>
    </source>
</reference>
<dbReference type="GO" id="GO:0000287">
    <property type="term" value="F:magnesium ion binding"/>
    <property type="evidence" value="ECO:0007669"/>
    <property type="project" value="InterPro"/>
</dbReference>
<dbReference type="STRING" id="933059.SAMN04488103_102586"/>
<evidence type="ECO:0000256" key="6">
    <source>
        <dbReference type="ARBA" id="ARBA00022741"/>
    </source>
</evidence>
<dbReference type="Proteomes" id="UP000198761">
    <property type="component" value="Unassembled WGS sequence"/>
</dbReference>
<keyword evidence="10 12" id="KW-0324">Glycolysis</keyword>
<dbReference type="EMBL" id="FOCE01000002">
    <property type="protein sequence ID" value="SEM96896.1"/>
    <property type="molecule type" value="Genomic_DNA"/>
</dbReference>
<evidence type="ECO:0000256" key="10">
    <source>
        <dbReference type="ARBA" id="ARBA00023152"/>
    </source>
</evidence>
<accession>A0A1H8CPJ7</accession>
<evidence type="ECO:0000256" key="5">
    <source>
        <dbReference type="ARBA" id="ARBA00022723"/>
    </source>
</evidence>
<dbReference type="GO" id="GO:0016301">
    <property type="term" value="F:kinase activity"/>
    <property type="evidence" value="ECO:0007669"/>
    <property type="project" value="UniProtKB-KW"/>
</dbReference>
<dbReference type="SUPFAM" id="SSF51621">
    <property type="entry name" value="Phosphoenolpyruvate/pyruvate domain"/>
    <property type="match status" value="1"/>
</dbReference>
<evidence type="ECO:0000256" key="2">
    <source>
        <dbReference type="ARBA" id="ARBA00008663"/>
    </source>
</evidence>
<dbReference type="GO" id="GO:0030955">
    <property type="term" value="F:potassium ion binding"/>
    <property type="evidence" value="ECO:0007669"/>
    <property type="project" value="InterPro"/>
</dbReference>
<evidence type="ECO:0000256" key="3">
    <source>
        <dbReference type="ARBA" id="ARBA00012142"/>
    </source>
</evidence>
<evidence type="ECO:0000313" key="15">
    <source>
        <dbReference type="Proteomes" id="UP000198761"/>
    </source>
</evidence>
<keyword evidence="7 12" id="KW-0418">Kinase</keyword>
<comment type="similarity">
    <text evidence="2 12">Belongs to the pyruvate kinase family.</text>
</comment>
<keyword evidence="9 12" id="KW-0460">Magnesium</keyword>
<dbReference type="SUPFAM" id="SSF50800">
    <property type="entry name" value="PK beta-barrel domain-like"/>
    <property type="match status" value="1"/>
</dbReference>
<evidence type="ECO:0000256" key="4">
    <source>
        <dbReference type="ARBA" id="ARBA00022679"/>
    </source>
</evidence>
<dbReference type="InterPro" id="IPR015806">
    <property type="entry name" value="Pyrv_Knase_insert_dom_sf"/>
</dbReference>
<dbReference type="InterPro" id="IPR011037">
    <property type="entry name" value="Pyrv_Knase-like_insert_dom_sf"/>
</dbReference>
<dbReference type="AlphaFoldDB" id="A0A1H8CPJ7"/>
<comment type="pathway">
    <text evidence="1 12">Carbohydrate degradation; glycolysis; pyruvate from D-glyceraldehyde 3-phosphate: step 5/5.</text>
</comment>
<dbReference type="PRINTS" id="PR01050">
    <property type="entry name" value="PYRUVTKNASE"/>
</dbReference>
<evidence type="ECO:0000256" key="12">
    <source>
        <dbReference type="RuleBase" id="RU000504"/>
    </source>
</evidence>
<evidence type="ECO:0000256" key="11">
    <source>
        <dbReference type="ARBA" id="ARBA00023317"/>
    </source>
</evidence>
<dbReference type="InterPro" id="IPR001697">
    <property type="entry name" value="Pyr_Knase"/>
</dbReference>
<dbReference type="UniPathway" id="UPA00109">
    <property type="reaction ID" value="UER00188"/>
</dbReference>
<evidence type="ECO:0000256" key="8">
    <source>
        <dbReference type="ARBA" id="ARBA00022840"/>
    </source>
</evidence>
<protein>
    <recommendedName>
        <fullName evidence="3 12">Pyruvate kinase</fullName>
        <ecNumber evidence="3 12">2.7.1.40</ecNumber>
    </recommendedName>
</protein>
<dbReference type="EC" id="2.7.1.40" evidence="3 12"/>
<evidence type="ECO:0000256" key="9">
    <source>
        <dbReference type="ARBA" id="ARBA00022842"/>
    </source>
</evidence>
<keyword evidence="4 12" id="KW-0808">Transferase</keyword>
<evidence type="ECO:0000259" key="13">
    <source>
        <dbReference type="Pfam" id="PF00224"/>
    </source>
</evidence>
<dbReference type="GO" id="GO:0004743">
    <property type="term" value="F:pyruvate kinase activity"/>
    <property type="evidence" value="ECO:0007669"/>
    <property type="project" value="UniProtKB-EC"/>
</dbReference>
<evidence type="ECO:0000313" key="14">
    <source>
        <dbReference type="EMBL" id="SEM96896.1"/>
    </source>
</evidence>
<name>A0A1H8CPJ7_9RHOB</name>
<evidence type="ECO:0000256" key="1">
    <source>
        <dbReference type="ARBA" id="ARBA00004997"/>
    </source>
</evidence>
<keyword evidence="5" id="KW-0479">Metal-binding</keyword>
<dbReference type="PANTHER" id="PTHR11817">
    <property type="entry name" value="PYRUVATE KINASE"/>
    <property type="match status" value="1"/>
</dbReference>